<accession>A0A2T6BBN1</accession>
<comment type="caution">
    <text evidence="1">The sequence shown here is derived from an EMBL/GenBank/DDBJ whole genome shotgun (WGS) entry which is preliminary data.</text>
</comment>
<dbReference type="Proteomes" id="UP000244224">
    <property type="component" value="Unassembled WGS sequence"/>
</dbReference>
<protein>
    <recommendedName>
        <fullName evidence="3">Outer membrane protein with beta-barrel domain</fullName>
    </recommendedName>
</protein>
<dbReference type="AlphaFoldDB" id="A0A2T6BBN1"/>
<evidence type="ECO:0000313" key="2">
    <source>
        <dbReference type="Proteomes" id="UP000244224"/>
    </source>
</evidence>
<evidence type="ECO:0000313" key="1">
    <source>
        <dbReference type="EMBL" id="PTX53457.1"/>
    </source>
</evidence>
<sequence length="246" mass="26397">MQGQLWPLQPRQRGWRRLVAAASVLAVFSGCTGACQGCRSALVLGQDRRGHVEPALRVTAARFVMAPAAVPARNRSPAFGLEIDPEVLGPDSDTPHDLVRDRLIGLRLSRETDLGAGFGLEASVLTGIGESRYRLPKGMGILTDPVDIGFRSLSVTPELALSRRADLGALSGQVVLGLGMQAARSRVTVRSALLDVSETVMTRRPYARLGLVLEEPRRGVALAGEARVYEGRAAEIGAEMRLTLPR</sequence>
<evidence type="ECO:0008006" key="3">
    <source>
        <dbReference type="Google" id="ProtNLM"/>
    </source>
</evidence>
<keyword evidence="2" id="KW-1185">Reference proteome</keyword>
<name>A0A2T6BBN1_9RHOB</name>
<gene>
    <name evidence="1" type="ORF">C8N34_101373</name>
</gene>
<reference evidence="1 2" key="1">
    <citation type="submission" date="2018-04" db="EMBL/GenBank/DDBJ databases">
        <title>Genomic Encyclopedia of Archaeal and Bacterial Type Strains, Phase II (KMG-II): from individual species to whole genera.</title>
        <authorList>
            <person name="Goeker M."/>
        </authorList>
    </citation>
    <scope>NUCLEOTIDE SEQUENCE [LARGE SCALE GENOMIC DNA]</scope>
    <source>
        <strain evidence="1 2">DSM 21823</strain>
    </source>
</reference>
<dbReference type="EMBL" id="QBKP01000001">
    <property type="protein sequence ID" value="PTX53457.1"/>
    <property type="molecule type" value="Genomic_DNA"/>
</dbReference>
<proteinExistence type="predicted"/>
<organism evidence="1 2">
    <name type="scientific">Gemmobacter caeni</name>
    <dbReference type="NCBI Taxonomy" id="589035"/>
    <lineage>
        <taxon>Bacteria</taxon>
        <taxon>Pseudomonadati</taxon>
        <taxon>Pseudomonadota</taxon>
        <taxon>Alphaproteobacteria</taxon>
        <taxon>Rhodobacterales</taxon>
        <taxon>Paracoccaceae</taxon>
        <taxon>Gemmobacter</taxon>
    </lineage>
</organism>